<dbReference type="InterPro" id="IPR000727">
    <property type="entry name" value="T_SNARE_dom"/>
</dbReference>
<protein>
    <submittedName>
        <fullName evidence="6">Syntaxin-6</fullName>
    </submittedName>
</protein>
<accession>A0ABR2LC50</accession>
<keyword evidence="3" id="KW-0333">Golgi apparatus</keyword>
<feature type="domain" description="T-SNARE coiled-coil homology" evidence="5">
    <location>
        <begin position="146"/>
        <end position="208"/>
    </location>
</feature>
<keyword evidence="7" id="KW-1185">Reference proteome</keyword>
<name>A0ABR2LC50_9EUKA</name>
<dbReference type="SUPFAM" id="SSF47661">
    <property type="entry name" value="t-snare proteins"/>
    <property type="match status" value="1"/>
</dbReference>
<evidence type="ECO:0000256" key="2">
    <source>
        <dbReference type="ARBA" id="ARBA00022927"/>
    </source>
</evidence>
<evidence type="ECO:0000259" key="5">
    <source>
        <dbReference type="PROSITE" id="PS50192"/>
    </source>
</evidence>
<dbReference type="SUPFAM" id="SSF58038">
    <property type="entry name" value="SNARE fusion complex"/>
    <property type="match status" value="1"/>
</dbReference>
<gene>
    <name evidence="6" type="ORF">M9Y10_002996</name>
</gene>
<proteinExistence type="predicted"/>
<keyword evidence="4" id="KW-0812">Transmembrane</keyword>
<reference evidence="6 7" key="1">
    <citation type="submission" date="2024-04" db="EMBL/GenBank/DDBJ databases">
        <title>Tritrichomonas musculus Genome.</title>
        <authorList>
            <person name="Alves-Ferreira E."/>
            <person name="Grigg M."/>
            <person name="Lorenzi H."/>
            <person name="Galac M."/>
        </authorList>
    </citation>
    <scope>NUCLEOTIDE SEQUENCE [LARGE SCALE GENOMIC DNA]</scope>
    <source>
        <strain evidence="6 7">EAF2021</strain>
    </source>
</reference>
<dbReference type="Gene3D" id="1.20.5.110">
    <property type="match status" value="1"/>
</dbReference>
<keyword evidence="2" id="KW-0813">Transport</keyword>
<feature type="transmembrane region" description="Helical" evidence="4">
    <location>
        <begin position="215"/>
        <end position="234"/>
    </location>
</feature>
<evidence type="ECO:0000313" key="7">
    <source>
        <dbReference type="Proteomes" id="UP001470230"/>
    </source>
</evidence>
<organism evidence="6 7">
    <name type="scientific">Tritrichomonas musculus</name>
    <dbReference type="NCBI Taxonomy" id="1915356"/>
    <lineage>
        <taxon>Eukaryota</taxon>
        <taxon>Metamonada</taxon>
        <taxon>Parabasalia</taxon>
        <taxon>Tritrichomonadida</taxon>
        <taxon>Tritrichomonadidae</taxon>
        <taxon>Tritrichomonas</taxon>
    </lineage>
</organism>
<dbReference type="InterPro" id="IPR010989">
    <property type="entry name" value="SNARE"/>
</dbReference>
<keyword evidence="4" id="KW-0472">Membrane</keyword>
<dbReference type="InterPro" id="IPR015260">
    <property type="entry name" value="Syntaxin-6/10/61_N"/>
</dbReference>
<comment type="subcellular location">
    <subcellularLocation>
        <location evidence="1">Golgi apparatus membrane</location>
        <topology evidence="1">Single-pass type IV membrane protein</topology>
    </subcellularLocation>
</comment>
<evidence type="ECO:0000256" key="4">
    <source>
        <dbReference type="SAM" id="Phobius"/>
    </source>
</evidence>
<comment type="caution">
    <text evidence="6">The sequence shown here is derived from an EMBL/GenBank/DDBJ whole genome shotgun (WGS) entry which is preliminary data.</text>
</comment>
<sequence>MDPFYLIKQEIATDVEHIQELVDTRNDMIHDPRGVNFDVFKNLGVQSTNEINSVLGLLKDTEETIEHVRANPSNFPQVIETELQNRANFCNETREKIKKLEETIKEQSTQISQSVQYIKKISSTDPNDFEALNSEPNDINGNELASTFLEQHDEEINHIDEMAKTQYQLARQISNELDEQQQIIIELDEGIDSASDAMKSVTDQIKKVIENEGKLPTGIAFVLAIILILLLFIAI</sequence>
<evidence type="ECO:0000256" key="3">
    <source>
        <dbReference type="ARBA" id="ARBA00023034"/>
    </source>
</evidence>
<dbReference type="EMBL" id="JAPFFF010000001">
    <property type="protein sequence ID" value="KAK8900666.1"/>
    <property type="molecule type" value="Genomic_DNA"/>
</dbReference>
<evidence type="ECO:0000256" key="1">
    <source>
        <dbReference type="ARBA" id="ARBA00004409"/>
    </source>
</evidence>
<keyword evidence="2" id="KW-0653">Protein transport</keyword>
<dbReference type="CDD" id="cd15841">
    <property type="entry name" value="SNARE_Qc"/>
    <property type="match status" value="1"/>
</dbReference>
<evidence type="ECO:0000313" key="6">
    <source>
        <dbReference type="EMBL" id="KAK8900666.1"/>
    </source>
</evidence>
<dbReference type="PROSITE" id="PS50192">
    <property type="entry name" value="T_SNARE"/>
    <property type="match status" value="1"/>
</dbReference>
<dbReference type="Gene3D" id="1.20.58.90">
    <property type="match status" value="1"/>
</dbReference>
<dbReference type="Pfam" id="PF09177">
    <property type="entry name" value="STX6_10_61_N"/>
    <property type="match status" value="1"/>
</dbReference>
<keyword evidence="4" id="KW-1133">Transmembrane helix</keyword>
<dbReference type="Proteomes" id="UP001470230">
    <property type="component" value="Unassembled WGS sequence"/>
</dbReference>